<feature type="transmembrane region" description="Helical" evidence="1">
    <location>
        <begin position="55"/>
        <end position="77"/>
    </location>
</feature>
<proteinExistence type="predicted"/>
<evidence type="ECO:0000313" key="3">
    <source>
        <dbReference type="Proteomes" id="UP001165269"/>
    </source>
</evidence>
<comment type="caution">
    <text evidence="2">The sequence shown here is derived from an EMBL/GenBank/DDBJ whole genome shotgun (WGS) entry which is preliminary data.</text>
</comment>
<reference evidence="2" key="1">
    <citation type="submission" date="2022-03" db="EMBL/GenBank/DDBJ databases">
        <title>Streptomyces 7R015 and 7R016 isolated from Barleria lupulina in Thailand.</title>
        <authorList>
            <person name="Kanchanasin P."/>
            <person name="Phongsopitanun W."/>
            <person name="Tanasupawat S."/>
        </authorList>
    </citation>
    <scope>NUCLEOTIDE SEQUENCE</scope>
    <source>
        <strain evidence="2">7R015</strain>
    </source>
</reference>
<dbReference type="Proteomes" id="UP001165269">
    <property type="component" value="Unassembled WGS sequence"/>
</dbReference>
<keyword evidence="1" id="KW-1133">Transmembrane helix</keyword>
<feature type="transmembrane region" description="Helical" evidence="1">
    <location>
        <begin position="83"/>
        <end position="106"/>
    </location>
</feature>
<accession>A0ABS9YHH0</accession>
<name>A0ABS9YHH0_9ACTN</name>
<keyword evidence="1" id="KW-0812">Transmembrane</keyword>
<gene>
    <name evidence="2" type="ORF">MQP27_37050</name>
</gene>
<dbReference type="EMBL" id="JALDAY010000013">
    <property type="protein sequence ID" value="MCI3276697.1"/>
    <property type="molecule type" value="Genomic_DNA"/>
</dbReference>
<evidence type="ECO:0008006" key="4">
    <source>
        <dbReference type="Google" id="ProtNLM"/>
    </source>
</evidence>
<keyword evidence="1" id="KW-0472">Membrane</keyword>
<keyword evidence="3" id="KW-1185">Reference proteome</keyword>
<evidence type="ECO:0000313" key="2">
    <source>
        <dbReference type="EMBL" id="MCI3276697.1"/>
    </source>
</evidence>
<evidence type="ECO:0000256" key="1">
    <source>
        <dbReference type="SAM" id="Phobius"/>
    </source>
</evidence>
<organism evidence="2 3">
    <name type="scientific">Streptomyces cylindrosporus</name>
    <dbReference type="NCBI Taxonomy" id="2927583"/>
    <lineage>
        <taxon>Bacteria</taxon>
        <taxon>Bacillati</taxon>
        <taxon>Actinomycetota</taxon>
        <taxon>Actinomycetes</taxon>
        <taxon>Kitasatosporales</taxon>
        <taxon>Streptomycetaceae</taxon>
        <taxon>Streptomyces</taxon>
    </lineage>
</organism>
<protein>
    <recommendedName>
        <fullName evidence="4">Integral membrane protein</fullName>
    </recommendedName>
</protein>
<feature type="transmembrane region" description="Helical" evidence="1">
    <location>
        <begin position="12"/>
        <end position="34"/>
    </location>
</feature>
<sequence>MREITDAALRFPTATFTAALVLVVGFWTLILLGPSARDRRTRRAEDPSHVRATPVIAEASLVIALAWILSLGGSLLLRPHEAAQPLAAVLAALLLVTSLALATLAARRVTRGRRRPR</sequence>
<dbReference type="RefSeq" id="WP_242773567.1">
    <property type="nucleotide sequence ID" value="NZ_JALDAY010000013.1"/>
</dbReference>